<dbReference type="GO" id="GO:0022857">
    <property type="term" value="F:transmembrane transporter activity"/>
    <property type="evidence" value="ECO:0007669"/>
    <property type="project" value="TreeGrafter"/>
</dbReference>
<dbReference type="GO" id="GO:0005886">
    <property type="term" value="C:plasma membrane"/>
    <property type="evidence" value="ECO:0007669"/>
    <property type="project" value="UniProtKB-SubCell"/>
</dbReference>
<dbReference type="Pfam" id="PF02687">
    <property type="entry name" value="FtsX"/>
    <property type="match status" value="2"/>
</dbReference>
<sequence>MLLNYLITAWRNLRKQKLFSLINLAGLTLGLAVCLLIVVYVQYERGYDRFNANYATLYRVAQHQNQNGTWYEVGRSPARLAAALRETFPEVKNATRFRVGHGALLTYGPLTGEETNGLLAEPALFAMFSFPFKQGEAGPALADPYSIVLTERLARKYFGTANPVGRVVLLDRATPLRVTGVIGDVPAQSHLQFDYVLPLSLARTWGVNFEEWGANSFYTYVQLHDPARRGSADAKLAPFAGRTYGGTDVRFYLQPLADIHLRSRFDFNTDFGPRGDIRYVRFFAALALAVLLLACLNFVNLSTARALERAKEVGLRKTVGARRRQLVIQFLGESALVVGLAGALALAVVQAGLPFLAGFTGKPLVLPVDRPDFWLLAGAILLGTSLVAGSYPAFMLSAFRPAGVLYGPRRGAPAGGSLRRGLVVGQFALSVTMVTLALLIYRQLHFVSSYKLGLEKDNVLYVPMKGGLKKNLAVARQELLQQPGVAAVSATHYYSMPFKWVGSSGTGGVRVAGRPVAEAFMIHDFRTDYGFAETMGLELVGGRSFSPAFGRDTLNFILNEAAVKRLGLKQPLGTPLDFYGKQGQVVGVVRDFHFTTLKEKVEPALLQVVPAGQMDYLLVRIRPGNLPGTLAAVNAVANRRSEGHPVEARFLSEDYQRLYGQEQTAATLFNWFTGLAILISGLGLLGLATFTTQQRTKEIGIRKVLGASVGSIVALLAVRFMKLVFLAIVVAAPLAFWAAGQWLQSFAYRVEIGWELFGLSGGVAAGFALLIVGVQAVRTAAANPVDSLRSE</sequence>
<evidence type="ECO:0000256" key="4">
    <source>
        <dbReference type="ARBA" id="ARBA00022989"/>
    </source>
</evidence>
<evidence type="ECO:0000259" key="7">
    <source>
        <dbReference type="Pfam" id="PF02687"/>
    </source>
</evidence>
<keyword evidence="3 6" id="KW-0812">Transmembrane</keyword>
<keyword evidence="5 6" id="KW-0472">Membrane</keyword>
<feature type="transmembrane region" description="Helical" evidence="6">
    <location>
        <begin position="756"/>
        <end position="777"/>
    </location>
</feature>
<dbReference type="PANTHER" id="PTHR30572">
    <property type="entry name" value="MEMBRANE COMPONENT OF TRANSPORTER-RELATED"/>
    <property type="match status" value="1"/>
</dbReference>
<evidence type="ECO:0000313" key="9">
    <source>
        <dbReference type="EMBL" id="CAA9290259.1"/>
    </source>
</evidence>
<dbReference type="Pfam" id="PF12704">
    <property type="entry name" value="MacB_PCD"/>
    <property type="match status" value="1"/>
</dbReference>
<evidence type="ECO:0000256" key="5">
    <source>
        <dbReference type="ARBA" id="ARBA00023136"/>
    </source>
</evidence>
<gene>
    <name evidence="9" type="ORF">AVDCRST_MAG56-4605</name>
</gene>
<accession>A0A6J4JY07</accession>
<evidence type="ECO:0000256" key="1">
    <source>
        <dbReference type="ARBA" id="ARBA00004651"/>
    </source>
</evidence>
<evidence type="ECO:0000256" key="3">
    <source>
        <dbReference type="ARBA" id="ARBA00022692"/>
    </source>
</evidence>
<protein>
    <submittedName>
        <fullName evidence="9">Uncharacterized protein</fullName>
    </submittedName>
</protein>
<proteinExistence type="predicted"/>
<comment type="subcellular location">
    <subcellularLocation>
        <location evidence="1">Cell membrane</location>
        <topology evidence="1">Multi-pass membrane protein</topology>
    </subcellularLocation>
</comment>
<feature type="domain" description="ABC3 transporter permease C-terminal" evidence="7">
    <location>
        <begin position="286"/>
        <end position="397"/>
    </location>
</feature>
<evidence type="ECO:0000256" key="2">
    <source>
        <dbReference type="ARBA" id="ARBA00022475"/>
    </source>
</evidence>
<feature type="transmembrane region" description="Helical" evidence="6">
    <location>
        <begin position="668"/>
        <end position="688"/>
    </location>
</feature>
<feature type="transmembrane region" description="Helical" evidence="6">
    <location>
        <begin position="700"/>
        <end position="718"/>
    </location>
</feature>
<reference evidence="9" key="1">
    <citation type="submission" date="2020-02" db="EMBL/GenBank/DDBJ databases">
        <authorList>
            <person name="Meier V. D."/>
        </authorList>
    </citation>
    <scope>NUCLEOTIDE SEQUENCE</scope>
    <source>
        <strain evidence="9">AVDCRST_MAG56</strain>
    </source>
</reference>
<dbReference type="AlphaFoldDB" id="A0A6J4JY07"/>
<feature type="transmembrane region" description="Helical" evidence="6">
    <location>
        <begin position="21"/>
        <end position="43"/>
    </location>
</feature>
<feature type="domain" description="MacB-like periplasmic core" evidence="8">
    <location>
        <begin position="20"/>
        <end position="236"/>
    </location>
</feature>
<keyword evidence="2" id="KW-1003">Cell membrane</keyword>
<dbReference type="InterPro" id="IPR050250">
    <property type="entry name" value="Macrolide_Exporter_MacB"/>
</dbReference>
<organism evidence="9">
    <name type="scientific">uncultured Cytophagales bacterium</name>
    <dbReference type="NCBI Taxonomy" id="158755"/>
    <lineage>
        <taxon>Bacteria</taxon>
        <taxon>Pseudomonadati</taxon>
        <taxon>Bacteroidota</taxon>
        <taxon>Sphingobacteriia</taxon>
        <taxon>Sphingobacteriales</taxon>
        <taxon>environmental samples</taxon>
    </lineage>
</organism>
<feature type="transmembrane region" description="Helical" evidence="6">
    <location>
        <begin position="326"/>
        <end position="353"/>
    </location>
</feature>
<dbReference type="PANTHER" id="PTHR30572:SF18">
    <property type="entry name" value="ABC-TYPE MACROLIDE FAMILY EXPORT SYSTEM PERMEASE COMPONENT 2"/>
    <property type="match status" value="1"/>
</dbReference>
<evidence type="ECO:0000259" key="8">
    <source>
        <dbReference type="Pfam" id="PF12704"/>
    </source>
</evidence>
<feature type="transmembrane region" description="Helical" evidence="6">
    <location>
        <begin position="373"/>
        <end position="399"/>
    </location>
</feature>
<feature type="domain" description="ABC3 transporter permease C-terminal" evidence="7">
    <location>
        <begin position="672"/>
        <end position="784"/>
    </location>
</feature>
<name>A0A6J4JY07_9SPHI</name>
<dbReference type="InterPro" id="IPR025857">
    <property type="entry name" value="MacB_PCD"/>
</dbReference>
<feature type="transmembrane region" description="Helical" evidence="6">
    <location>
        <begin position="279"/>
        <end position="299"/>
    </location>
</feature>
<evidence type="ECO:0000256" key="6">
    <source>
        <dbReference type="SAM" id="Phobius"/>
    </source>
</evidence>
<feature type="transmembrane region" description="Helical" evidence="6">
    <location>
        <begin position="724"/>
        <end position="744"/>
    </location>
</feature>
<dbReference type="InterPro" id="IPR003838">
    <property type="entry name" value="ABC3_permease_C"/>
</dbReference>
<keyword evidence="4 6" id="KW-1133">Transmembrane helix</keyword>
<dbReference type="EMBL" id="CADCTQ010000379">
    <property type="protein sequence ID" value="CAA9290259.1"/>
    <property type="molecule type" value="Genomic_DNA"/>
</dbReference>